<accession>A0A077MDZ7</accession>
<dbReference type="InterPro" id="IPR020103">
    <property type="entry name" value="PsdUridine_synth_cat_dom_sf"/>
</dbReference>
<evidence type="ECO:0000256" key="1">
    <source>
        <dbReference type="ARBA" id="ARBA00000073"/>
    </source>
</evidence>
<dbReference type="SMART" id="SM00363">
    <property type="entry name" value="S4"/>
    <property type="match status" value="1"/>
</dbReference>
<dbReference type="InterPro" id="IPR002942">
    <property type="entry name" value="S4_RNA-bd"/>
</dbReference>
<name>A0A077MDZ7_9MICO</name>
<dbReference type="PROSITE" id="PS01149">
    <property type="entry name" value="PSI_RSU"/>
    <property type="match status" value="1"/>
</dbReference>
<dbReference type="Proteomes" id="UP000035720">
    <property type="component" value="Unassembled WGS sequence"/>
</dbReference>
<dbReference type="GO" id="GO:0120159">
    <property type="term" value="F:rRNA pseudouridine synthase activity"/>
    <property type="evidence" value="ECO:0007669"/>
    <property type="project" value="UniProtKB-ARBA"/>
</dbReference>
<dbReference type="Gene3D" id="3.10.290.10">
    <property type="entry name" value="RNA-binding S4 domain"/>
    <property type="match status" value="1"/>
</dbReference>
<gene>
    <name evidence="7" type="primary">rluB</name>
    <name evidence="7" type="ORF">BN13_30119</name>
</gene>
<dbReference type="EC" id="5.4.99.-" evidence="5"/>
<dbReference type="InterPro" id="IPR006145">
    <property type="entry name" value="PsdUridine_synth_RsuA/RluA"/>
</dbReference>
<keyword evidence="4" id="KW-0694">RNA-binding</keyword>
<dbReference type="InterPro" id="IPR050343">
    <property type="entry name" value="RsuA_PseudoU_synthase"/>
</dbReference>
<dbReference type="PANTHER" id="PTHR47683:SF2">
    <property type="entry name" value="RNA-BINDING S4 DOMAIN-CONTAINING PROTEIN"/>
    <property type="match status" value="1"/>
</dbReference>
<dbReference type="Gene3D" id="3.30.70.1560">
    <property type="entry name" value="Alpha-L RNA-binding motif"/>
    <property type="match status" value="1"/>
</dbReference>
<dbReference type="PROSITE" id="PS50889">
    <property type="entry name" value="S4"/>
    <property type="match status" value="1"/>
</dbReference>
<dbReference type="CDD" id="cd00165">
    <property type="entry name" value="S4"/>
    <property type="match status" value="1"/>
</dbReference>
<evidence type="ECO:0000313" key="8">
    <source>
        <dbReference type="Proteomes" id="UP000035720"/>
    </source>
</evidence>
<comment type="catalytic activity">
    <reaction evidence="1">
        <text>a uridine in RNA = a pseudouridine in RNA</text>
        <dbReference type="Rhea" id="RHEA:48348"/>
        <dbReference type="Rhea" id="RHEA-COMP:12068"/>
        <dbReference type="Rhea" id="RHEA-COMP:12069"/>
        <dbReference type="ChEBI" id="CHEBI:65314"/>
        <dbReference type="ChEBI" id="CHEBI:65315"/>
    </reaction>
</comment>
<protein>
    <recommendedName>
        <fullName evidence="5">Pseudouridine synthase</fullName>
        <ecNumber evidence="5">5.4.99.-</ecNumber>
    </recommendedName>
</protein>
<dbReference type="InterPro" id="IPR000748">
    <property type="entry name" value="PsdUridine_synth_RsuA/RluB/E/F"/>
</dbReference>
<dbReference type="InterPro" id="IPR036986">
    <property type="entry name" value="S4_RNA-bd_sf"/>
</dbReference>
<organism evidence="7 8">
    <name type="scientific">Nostocoides jenkinsii Ben 74</name>
    <dbReference type="NCBI Taxonomy" id="1193518"/>
    <lineage>
        <taxon>Bacteria</taxon>
        <taxon>Bacillati</taxon>
        <taxon>Actinomycetota</taxon>
        <taxon>Actinomycetes</taxon>
        <taxon>Micrococcales</taxon>
        <taxon>Intrasporangiaceae</taxon>
        <taxon>Nostocoides</taxon>
    </lineage>
</organism>
<dbReference type="PANTHER" id="PTHR47683">
    <property type="entry name" value="PSEUDOURIDINE SYNTHASE FAMILY PROTEIN-RELATED"/>
    <property type="match status" value="1"/>
</dbReference>
<keyword evidence="7" id="KW-0456">Lyase</keyword>
<dbReference type="InterPro" id="IPR018496">
    <property type="entry name" value="PsdUridine_synth_RsuA/RluB_CS"/>
</dbReference>
<dbReference type="SUPFAM" id="SSF55120">
    <property type="entry name" value="Pseudouridine synthase"/>
    <property type="match status" value="1"/>
</dbReference>
<dbReference type="FunFam" id="3.10.290.10:FF:000003">
    <property type="entry name" value="Pseudouridine synthase"/>
    <property type="match status" value="1"/>
</dbReference>
<keyword evidence="8" id="KW-1185">Reference proteome</keyword>
<comment type="caution">
    <text evidence="7">The sequence shown here is derived from an EMBL/GenBank/DDBJ whole genome shotgun (WGS) entry which is preliminary data.</text>
</comment>
<evidence type="ECO:0000259" key="6">
    <source>
        <dbReference type="SMART" id="SM00363"/>
    </source>
</evidence>
<dbReference type="NCBIfam" id="TIGR00093">
    <property type="entry name" value="pseudouridine synthase"/>
    <property type="match status" value="1"/>
</dbReference>
<reference evidence="7 8" key="1">
    <citation type="journal article" date="2013" name="ISME J.">
        <title>A metabolic model for members of the genus Tetrasphaera involved in enhanced biological phosphorus removal.</title>
        <authorList>
            <person name="Kristiansen R."/>
            <person name="Nguyen H.T.T."/>
            <person name="Saunders A.M."/>
            <person name="Nielsen J.L."/>
            <person name="Wimmer R."/>
            <person name="Le V.Q."/>
            <person name="McIlroy S.J."/>
            <person name="Petrovski S."/>
            <person name="Seviour R.J."/>
            <person name="Calteau A."/>
            <person name="Nielsen K.L."/>
            <person name="Nielsen P.H."/>
        </authorList>
    </citation>
    <scope>NUCLEOTIDE SEQUENCE [LARGE SCALE GENOMIC DNA]</scope>
    <source>
        <strain evidence="7 8">Ben 74</strain>
    </source>
</reference>
<dbReference type="CDD" id="cd02870">
    <property type="entry name" value="PseudoU_synth_RsuA_like"/>
    <property type="match status" value="1"/>
</dbReference>
<dbReference type="GO" id="GO:0016829">
    <property type="term" value="F:lyase activity"/>
    <property type="evidence" value="ECO:0007669"/>
    <property type="project" value="UniProtKB-KW"/>
</dbReference>
<dbReference type="EMBL" id="CAJC01000139">
    <property type="protein sequence ID" value="CCI53167.1"/>
    <property type="molecule type" value="Genomic_DNA"/>
</dbReference>
<evidence type="ECO:0000313" key="7">
    <source>
        <dbReference type="EMBL" id="CCI53167.1"/>
    </source>
</evidence>
<dbReference type="Gene3D" id="3.30.70.580">
    <property type="entry name" value="Pseudouridine synthase I, catalytic domain, N-terminal subdomain"/>
    <property type="match status" value="1"/>
</dbReference>
<feature type="domain" description="RNA-binding S4" evidence="6">
    <location>
        <begin position="16"/>
        <end position="74"/>
    </location>
</feature>
<keyword evidence="3 5" id="KW-0413">Isomerase</keyword>
<dbReference type="GO" id="GO:0003723">
    <property type="term" value="F:RNA binding"/>
    <property type="evidence" value="ECO:0007669"/>
    <property type="project" value="UniProtKB-KW"/>
</dbReference>
<dbReference type="Pfam" id="PF01479">
    <property type="entry name" value="S4"/>
    <property type="match status" value="1"/>
</dbReference>
<sequence>MERPGEAVDVHDPNGIRLQKLLAASGVGSRRKCEELIAEGRVEVNGQIVLELGIRVPPGAIIHVDGERVQTDPERVYLAFNKPLGVVTTMNDELGRVNVGDYVAQRRERLFHVGRLDADTEGLLLLTNDGELANRLQHPAYGILKTYVAQVPGPIPRDLGKQLREGVELDDGVVRVDSFKLVDSLPGKAIVEVVLHEGRKHIVRRMLEAVGHPVQALARTQVGPVRLGDTKPGKYRPLSAKEIAALYKAAGL</sequence>
<dbReference type="Pfam" id="PF00849">
    <property type="entry name" value="PseudoU_synth_2"/>
    <property type="match status" value="1"/>
</dbReference>
<evidence type="ECO:0000256" key="2">
    <source>
        <dbReference type="ARBA" id="ARBA00008348"/>
    </source>
</evidence>
<dbReference type="STRING" id="1193518.BN13_30119"/>
<dbReference type="SUPFAM" id="SSF55174">
    <property type="entry name" value="Alpha-L RNA-binding motif"/>
    <property type="match status" value="1"/>
</dbReference>
<dbReference type="InterPro" id="IPR042092">
    <property type="entry name" value="PsdUridine_s_RsuA/RluB/E/F_cat"/>
</dbReference>
<dbReference type="InterPro" id="IPR020094">
    <property type="entry name" value="TruA/RsuA/RluB/E/F_N"/>
</dbReference>
<evidence type="ECO:0000256" key="4">
    <source>
        <dbReference type="PROSITE-ProRule" id="PRU00182"/>
    </source>
</evidence>
<dbReference type="GO" id="GO:0000455">
    <property type="term" value="P:enzyme-directed rRNA pseudouridine synthesis"/>
    <property type="evidence" value="ECO:0007669"/>
    <property type="project" value="UniProtKB-ARBA"/>
</dbReference>
<evidence type="ECO:0000256" key="5">
    <source>
        <dbReference type="RuleBase" id="RU003887"/>
    </source>
</evidence>
<dbReference type="AlphaFoldDB" id="A0A077MDZ7"/>
<evidence type="ECO:0000256" key="3">
    <source>
        <dbReference type="ARBA" id="ARBA00023235"/>
    </source>
</evidence>
<comment type="similarity">
    <text evidence="2 5">Belongs to the pseudouridine synthase RsuA family.</text>
</comment>
<proteinExistence type="inferred from homology"/>